<sequence>MSNGHGRKALKTAVGAASVALCTVMGTAGAVADPNIQIPGADDGLPNCAVLNINAFAGYIGTGEPRPTKAMDENFATAPVGDWCNTNVGYSSTSYGPEGVTFVNPPTRDGLFPYNNSEVLSKPVFEPGQTMTIDIKGAPDLTGHNGTAGWGVSNRSIDPLGLEIAWFMYNGSHGFLGDASELTRPVFNVLGQDLPRGFFLMVKRGGELVPQITPLDPALLSDDHAYAVRLTEQHVEFFIDGAPVGTFASPPHGKGVNILQKPVPLLGQAWLDGSYWFPLPIPEYNDREQRLTMTRYRQGPSETTPLR</sequence>
<dbReference type="Gene3D" id="2.60.120.200">
    <property type="match status" value="1"/>
</dbReference>
<evidence type="ECO:0000313" key="2">
    <source>
        <dbReference type="EMBL" id="MEB3513209.1"/>
    </source>
</evidence>
<proteinExistence type="predicted"/>
<feature type="chain" id="PRO_5045214670" evidence="1">
    <location>
        <begin position="33"/>
        <end position="307"/>
    </location>
</feature>
<name>A0ABU6B0D7_9NOCA</name>
<keyword evidence="3" id="KW-1185">Reference proteome</keyword>
<dbReference type="EMBL" id="JAYKYQ010000010">
    <property type="protein sequence ID" value="MEB3513209.1"/>
    <property type="molecule type" value="Genomic_DNA"/>
</dbReference>
<evidence type="ECO:0000313" key="3">
    <source>
        <dbReference type="Proteomes" id="UP001348098"/>
    </source>
</evidence>
<keyword evidence="1" id="KW-0732">Signal</keyword>
<feature type="signal peptide" evidence="1">
    <location>
        <begin position="1"/>
        <end position="32"/>
    </location>
</feature>
<evidence type="ECO:0000256" key="1">
    <source>
        <dbReference type="SAM" id="SignalP"/>
    </source>
</evidence>
<dbReference type="RefSeq" id="WP_195082364.1">
    <property type="nucleotide sequence ID" value="NZ_JAYESH010000010.1"/>
</dbReference>
<dbReference type="SUPFAM" id="SSF49899">
    <property type="entry name" value="Concanavalin A-like lectins/glucanases"/>
    <property type="match status" value="1"/>
</dbReference>
<dbReference type="InterPro" id="IPR013320">
    <property type="entry name" value="ConA-like_dom_sf"/>
</dbReference>
<protein>
    <submittedName>
        <fullName evidence="2">Uncharacterized protein</fullName>
    </submittedName>
</protein>
<gene>
    <name evidence="2" type="ORF">U3653_24545</name>
</gene>
<accession>A0ABU6B0D7</accession>
<reference evidence="2 3" key="1">
    <citation type="submission" date="2023-12" db="EMBL/GenBank/DDBJ databases">
        <title>novel species in genus Nocarida.</title>
        <authorList>
            <person name="Li Z."/>
        </authorList>
    </citation>
    <scope>NUCLEOTIDE SEQUENCE [LARGE SCALE GENOMIC DNA]</scope>
    <source>
        <strain evidence="2 3">CDC186</strain>
    </source>
</reference>
<dbReference type="Proteomes" id="UP001348098">
    <property type="component" value="Unassembled WGS sequence"/>
</dbReference>
<comment type="caution">
    <text evidence="2">The sequence shown here is derived from an EMBL/GenBank/DDBJ whole genome shotgun (WGS) entry which is preliminary data.</text>
</comment>
<organism evidence="2 3">
    <name type="scientific">Nocardia implantans</name>
    <dbReference type="NCBI Taxonomy" id="3108168"/>
    <lineage>
        <taxon>Bacteria</taxon>
        <taxon>Bacillati</taxon>
        <taxon>Actinomycetota</taxon>
        <taxon>Actinomycetes</taxon>
        <taxon>Mycobacteriales</taxon>
        <taxon>Nocardiaceae</taxon>
        <taxon>Nocardia</taxon>
    </lineage>
</organism>